<evidence type="ECO:0000313" key="2">
    <source>
        <dbReference type="Proteomes" id="UP001055712"/>
    </source>
</evidence>
<gene>
    <name evidence="1" type="ORF">D9Q98_006069</name>
</gene>
<evidence type="ECO:0000313" key="1">
    <source>
        <dbReference type="EMBL" id="KAI3436653.1"/>
    </source>
</evidence>
<accession>A0A9D4TWY2</accession>
<protein>
    <submittedName>
        <fullName evidence="1">Uncharacterized protein</fullName>
    </submittedName>
</protein>
<dbReference type="OrthoDB" id="507949at2759"/>
<dbReference type="EMBL" id="SIDB01000002">
    <property type="protein sequence ID" value="KAI3436653.1"/>
    <property type="molecule type" value="Genomic_DNA"/>
</dbReference>
<dbReference type="AlphaFoldDB" id="A0A9D4TWY2"/>
<reference evidence="1" key="2">
    <citation type="submission" date="2020-11" db="EMBL/GenBank/DDBJ databases">
        <authorList>
            <person name="Cecchin M."/>
            <person name="Marcolungo L."/>
            <person name="Rossato M."/>
            <person name="Girolomoni L."/>
            <person name="Cosentino E."/>
            <person name="Cuine S."/>
            <person name="Li-Beisson Y."/>
            <person name="Delledonne M."/>
            <person name="Ballottari M."/>
        </authorList>
    </citation>
    <scope>NUCLEOTIDE SEQUENCE</scope>
    <source>
        <strain evidence="1">211/11P</strain>
        <tissue evidence="1">Whole cell</tissue>
    </source>
</reference>
<name>A0A9D4TWY2_CHLVU</name>
<proteinExistence type="predicted"/>
<keyword evidence="2" id="KW-1185">Reference proteome</keyword>
<organism evidence="1 2">
    <name type="scientific">Chlorella vulgaris</name>
    <name type="common">Green alga</name>
    <dbReference type="NCBI Taxonomy" id="3077"/>
    <lineage>
        <taxon>Eukaryota</taxon>
        <taxon>Viridiplantae</taxon>
        <taxon>Chlorophyta</taxon>
        <taxon>core chlorophytes</taxon>
        <taxon>Trebouxiophyceae</taxon>
        <taxon>Chlorellales</taxon>
        <taxon>Chlorellaceae</taxon>
        <taxon>Chlorella clade</taxon>
        <taxon>Chlorella</taxon>
    </lineage>
</organism>
<reference evidence="1" key="1">
    <citation type="journal article" date="2019" name="Plant J.">
        <title>Chlorella vulgaris genome assembly and annotation reveals the molecular basis for metabolic acclimation to high light conditions.</title>
        <authorList>
            <person name="Cecchin M."/>
            <person name="Marcolungo L."/>
            <person name="Rossato M."/>
            <person name="Girolomoni L."/>
            <person name="Cosentino E."/>
            <person name="Cuine S."/>
            <person name="Li-Beisson Y."/>
            <person name="Delledonne M."/>
            <person name="Ballottari M."/>
        </authorList>
    </citation>
    <scope>NUCLEOTIDE SEQUENCE</scope>
    <source>
        <strain evidence="1">211/11P</strain>
    </source>
</reference>
<sequence length="80" mass="9228">MFCAQVARECKLPEGTVLEFTGELFQPIPWTVTTKKGMPAALEKKYHGKEEYTFINVPPVFMFQAKIFSPPRLCAIYKRK</sequence>
<dbReference type="Proteomes" id="UP001055712">
    <property type="component" value="Unassembled WGS sequence"/>
</dbReference>
<comment type="caution">
    <text evidence="1">The sequence shown here is derived from an EMBL/GenBank/DDBJ whole genome shotgun (WGS) entry which is preliminary data.</text>
</comment>